<protein>
    <submittedName>
        <fullName evidence="3">Rod-binding protein</fullName>
    </submittedName>
</protein>
<dbReference type="Proteomes" id="UP000555411">
    <property type="component" value="Unassembled WGS sequence"/>
</dbReference>
<gene>
    <name evidence="3" type="ORF">H7F16_11290</name>
</gene>
<comment type="caution">
    <text evidence="3">The sequence shown here is derived from an EMBL/GenBank/DDBJ whole genome shotgun (WGS) entry which is preliminary data.</text>
</comment>
<feature type="domain" description="Flagellar protein FlgJ N-terminal" evidence="2">
    <location>
        <begin position="173"/>
        <end position="213"/>
    </location>
</feature>
<proteinExistence type="predicted"/>
<name>A0A842I933_9RHOB</name>
<dbReference type="AlphaFoldDB" id="A0A842I933"/>
<feature type="compositionally biased region" description="Basic residues" evidence="1">
    <location>
        <begin position="48"/>
        <end position="58"/>
    </location>
</feature>
<feature type="compositionally biased region" description="Basic residues" evidence="1">
    <location>
        <begin position="89"/>
        <end position="115"/>
    </location>
</feature>
<sequence>MQVGFLRRIPCDRKRHARIFLPRCLPEHRAGLRHRHRGQGNRSAGHSGRVRHRNGHIRQGKAARFRHALDSEARHKITRLRNVRDCFAPHRHRTKHQGNHPHRPSAAPRQHRRHPLPNSLPAAGILPRSPEWSLPVIPPLSSVTPPASSLRAKAQDLETAFLAEMLGHAGLGPQQGAFTGGIGEEQFASFLREAQAKAMVRAGGIGLTEALFRAMGGKDAAG</sequence>
<evidence type="ECO:0000313" key="4">
    <source>
        <dbReference type="Proteomes" id="UP000555411"/>
    </source>
</evidence>
<dbReference type="EMBL" id="JACLQD010000003">
    <property type="protein sequence ID" value="MBC2836091.1"/>
    <property type="molecule type" value="Genomic_DNA"/>
</dbReference>
<evidence type="ECO:0000256" key="1">
    <source>
        <dbReference type="SAM" id="MobiDB-lite"/>
    </source>
</evidence>
<dbReference type="InterPro" id="IPR019301">
    <property type="entry name" value="Flagellar_prot_FlgJ_N"/>
</dbReference>
<keyword evidence="4" id="KW-1185">Reference proteome</keyword>
<accession>A0A842I933</accession>
<feature type="region of interest" description="Disordered" evidence="1">
    <location>
        <begin position="33"/>
        <end position="58"/>
    </location>
</feature>
<organism evidence="3 4">
    <name type="scientific">Paragemmobacter straminiformis</name>
    <dbReference type="NCBI Taxonomy" id="2045119"/>
    <lineage>
        <taxon>Bacteria</taxon>
        <taxon>Pseudomonadati</taxon>
        <taxon>Pseudomonadota</taxon>
        <taxon>Alphaproteobacteria</taxon>
        <taxon>Rhodobacterales</taxon>
        <taxon>Paracoccaceae</taxon>
        <taxon>Paragemmobacter</taxon>
    </lineage>
</organism>
<evidence type="ECO:0000313" key="3">
    <source>
        <dbReference type="EMBL" id="MBC2836091.1"/>
    </source>
</evidence>
<evidence type="ECO:0000259" key="2">
    <source>
        <dbReference type="Pfam" id="PF10135"/>
    </source>
</evidence>
<reference evidence="3 4" key="1">
    <citation type="journal article" date="2017" name="Int. J. Syst. Evol. Microbiol.">
        <title>Gemmobacter straminiformis sp. nov., isolated from an artificial fountain.</title>
        <authorList>
            <person name="Kang J.Y."/>
            <person name="Kim M.J."/>
            <person name="Chun J."/>
            <person name="Son K.P."/>
            <person name="Jahng K.Y."/>
        </authorList>
    </citation>
    <scope>NUCLEOTIDE SEQUENCE [LARGE SCALE GENOMIC DNA]</scope>
    <source>
        <strain evidence="3 4">CAM-8</strain>
    </source>
</reference>
<dbReference type="Pfam" id="PF10135">
    <property type="entry name" value="Rod-binding"/>
    <property type="match status" value="1"/>
</dbReference>
<feature type="region of interest" description="Disordered" evidence="1">
    <location>
        <begin position="89"/>
        <end position="124"/>
    </location>
</feature>